<comment type="caution">
    <text evidence="1">The sequence shown here is derived from an EMBL/GenBank/DDBJ whole genome shotgun (WGS) entry which is preliminary data.</text>
</comment>
<accession>A0A1F5WZ48</accession>
<dbReference type="EMBL" id="MFID01000023">
    <property type="protein sequence ID" value="OGF80918.1"/>
    <property type="molecule type" value="Genomic_DNA"/>
</dbReference>
<reference evidence="1 2" key="1">
    <citation type="journal article" date="2016" name="Nat. Commun.">
        <title>Thousands of microbial genomes shed light on interconnected biogeochemical processes in an aquifer system.</title>
        <authorList>
            <person name="Anantharaman K."/>
            <person name="Brown C.T."/>
            <person name="Hug L.A."/>
            <person name="Sharon I."/>
            <person name="Castelle C.J."/>
            <person name="Probst A.J."/>
            <person name="Thomas B.C."/>
            <person name="Singh A."/>
            <person name="Wilkins M.J."/>
            <person name="Karaoz U."/>
            <person name="Brodie E.L."/>
            <person name="Williams K.H."/>
            <person name="Hubbard S.S."/>
            <person name="Banfield J.F."/>
        </authorList>
    </citation>
    <scope>NUCLEOTIDE SEQUENCE [LARGE SCALE GENOMIC DNA]</scope>
</reference>
<evidence type="ECO:0000313" key="1">
    <source>
        <dbReference type="EMBL" id="OGF80918.1"/>
    </source>
</evidence>
<gene>
    <name evidence="1" type="ORF">A2930_04245</name>
</gene>
<protein>
    <submittedName>
        <fullName evidence="1">Uncharacterized protein</fullName>
    </submittedName>
</protein>
<proteinExistence type="predicted"/>
<dbReference type="STRING" id="1798351.A2930_04245"/>
<dbReference type="AlphaFoldDB" id="A0A1F5WZ48"/>
<dbReference type="Proteomes" id="UP000178114">
    <property type="component" value="Unassembled WGS sequence"/>
</dbReference>
<evidence type="ECO:0000313" key="2">
    <source>
        <dbReference type="Proteomes" id="UP000178114"/>
    </source>
</evidence>
<sequence>MKKLLTIGIVYLIYQFFGFAAPELLQAGDRHYGQRHEQRRVYRPQHRVYAPVPIIVVPRRPVYTPWYPIYGPAPVYQYPHPQVIVRERVVVVERPVIVEREASAPAPQYRSGLFLSGGSPEVQAAVKKELLDKKVLITTDRSSAASELKISEKIIGDPWFRIELELIDLEVNRIVSASDGSYPYKSRSEWGKLEAIREAAHAAVSSLKYL</sequence>
<organism evidence="1 2">
    <name type="scientific">Candidatus Giovannonibacteria bacterium RIFCSPLOWO2_01_FULL_45_34</name>
    <dbReference type="NCBI Taxonomy" id="1798351"/>
    <lineage>
        <taxon>Bacteria</taxon>
        <taxon>Candidatus Giovannoniibacteriota</taxon>
    </lineage>
</organism>
<name>A0A1F5WZ48_9BACT</name>